<sequence length="122" mass="14239">MTYFIWTFQKGDKKFKLDTFWYVEAFVNPLQGIFNYFLYRRAFRVTATDTRPEPNALPRVRVTPSLDHYSGSSKLPSKNSRNQTLQRITSSMSSHDEESPLIRPRNEASGPHYVYISKLLGE</sequence>
<dbReference type="OrthoDB" id="10070607at2759"/>
<feature type="region of interest" description="Disordered" evidence="1">
    <location>
        <begin position="50"/>
        <end position="108"/>
    </location>
</feature>
<organism evidence="3 4">
    <name type="scientific">Paramuricea clavata</name>
    <name type="common">Red gorgonian</name>
    <name type="synonym">Violescent sea-whip</name>
    <dbReference type="NCBI Taxonomy" id="317549"/>
    <lineage>
        <taxon>Eukaryota</taxon>
        <taxon>Metazoa</taxon>
        <taxon>Cnidaria</taxon>
        <taxon>Anthozoa</taxon>
        <taxon>Octocorallia</taxon>
        <taxon>Malacalcyonacea</taxon>
        <taxon>Plexauridae</taxon>
        <taxon>Paramuricea</taxon>
    </lineage>
</organism>
<keyword evidence="4" id="KW-1185">Reference proteome</keyword>
<keyword evidence="2" id="KW-0812">Transmembrane</keyword>
<protein>
    <submittedName>
        <fullName evidence="3">Uncharacterized protein</fullName>
    </submittedName>
</protein>
<feature type="compositionally biased region" description="Basic and acidic residues" evidence="1">
    <location>
        <begin position="94"/>
        <end position="106"/>
    </location>
</feature>
<dbReference type="AlphaFoldDB" id="A0A6S7K9M0"/>
<evidence type="ECO:0000256" key="2">
    <source>
        <dbReference type="SAM" id="Phobius"/>
    </source>
</evidence>
<keyword evidence="2" id="KW-1133">Transmembrane helix</keyword>
<evidence type="ECO:0000313" key="4">
    <source>
        <dbReference type="Proteomes" id="UP001152795"/>
    </source>
</evidence>
<evidence type="ECO:0000313" key="3">
    <source>
        <dbReference type="EMBL" id="CAB4017198.1"/>
    </source>
</evidence>
<feature type="transmembrane region" description="Helical" evidence="2">
    <location>
        <begin position="20"/>
        <end position="39"/>
    </location>
</feature>
<comment type="caution">
    <text evidence="3">The sequence shown here is derived from an EMBL/GenBank/DDBJ whole genome shotgun (WGS) entry which is preliminary data.</text>
</comment>
<name>A0A6S7K9M0_PARCT</name>
<dbReference type="EMBL" id="CACRXK020009440">
    <property type="protein sequence ID" value="CAB4017198.1"/>
    <property type="molecule type" value="Genomic_DNA"/>
</dbReference>
<reference evidence="3" key="1">
    <citation type="submission" date="2020-04" db="EMBL/GenBank/DDBJ databases">
        <authorList>
            <person name="Alioto T."/>
            <person name="Alioto T."/>
            <person name="Gomez Garrido J."/>
        </authorList>
    </citation>
    <scope>NUCLEOTIDE SEQUENCE</scope>
    <source>
        <strain evidence="3">A484AB</strain>
    </source>
</reference>
<feature type="compositionally biased region" description="Polar residues" evidence="1">
    <location>
        <begin position="70"/>
        <end position="93"/>
    </location>
</feature>
<evidence type="ECO:0000256" key="1">
    <source>
        <dbReference type="SAM" id="MobiDB-lite"/>
    </source>
</evidence>
<keyword evidence="2" id="KW-0472">Membrane</keyword>
<proteinExistence type="predicted"/>
<accession>A0A6S7K9M0</accession>
<dbReference type="Proteomes" id="UP001152795">
    <property type="component" value="Unassembled WGS sequence"/>
</dbReference>
<gene>
    <name evidence="3" type="ORF">PACLA_8A007125</name>
</gene>